<dbReference type="AlphaFoldDB" id="A0A834WWR6"/>
<gene>
    <name evidence="2" type="ORF">G2W53_016097</name>
</gene>
<evidence type="ECO:0000313" key="2">
    <source>
        <dbReference type="EMBL" id="KAF7833764.1"/>
    </source>
</evidence>
<feature type="region of interest" description="Disordered" evidence="1">
    <location>
        <begin position="1"/>
        <end position="49"/>
    </location>
</feature>
<feature type="compositionally biased region" description="Basic and acidic residues" evidence="1">
    <location>
        <begin position="24"/>
        <end position="33"/>
    </location>
</feature>
<dbReference type="Proteomes" id="UP000634136">
    <property type="component" value="Unassembled WGS sequence"/>
</dbReference>
<dbReference type="EMBL" id="JAAIUW010000005">
    <property type="protein sequence ID" value="KAF7833764.1"/>
    <property type="molecule type" value="Genomic_DNA"/>
</dbReference>
<feature type="region of interest" description="Disordered" evidence="1">
    <location>
        <begin position="155"/>
        <end position="177"/>
    </location>
</feature>
<accession>A0A834WWR6</accession>
<organism evidence="2 3">
    <name type="scientific">Senna tora</name>
    <dbReference type="NCBI Taxonomy" id="362788"/>
    <lineage>
        <taxon>Eukaryota</taxon>
        <taxon>Viridiplantae</taxon>
        <taxon>Streptophyta</taxon>
        <taxon>Embryophyta</taxon>
        <taxon>Tracheophyta</taxon>
        <taxon>Spermatophyta</taxon>
        <taxon>Magnoliopsida</taxon>
        <taxon>eudicotyledons</taxon>
        <taxon>Gunneridae</taxon>
        <taxon>Pentapetalae</taxon>
        <taxon>rosids</taxon>
        <taxon>fabids</taxon>
        <taxon>Fabales</taxon>
        <taxon>Fabaceae</taxon>
        <taxon>Caesalpinioideae</taxon>
        <taxon>Cassia clade</taxon>
        <taxon>Senna</taxon>
    </lineage>
</organism>
<reference evidence="2" key="1">
    <citation type="submission" date="2020-09" db="EMBL/GenBank/DDBJ databases">
        <title>Genome-Enabled Discovery of Anthraquinone Biosynthesis in Senna tora.</title>
        <authorList>
            <person name="Kang S.-H."/>
            <person name="Pandey R.P."/>
            <person name="Lee C.-M."/>
            <person name="Sim J.-S."/>
            <person name="Jeong J.-T."/>
            <person name="Choi B.-S."/>
            <person name="Jung M."/>
            <person name="Ginzburg D."/>
            <person name="Zhao K."/>
            <person name="Won S.Y."/>
            <person name="Oh T.-J."/>
            <person name="Yu Y."/>
            <person name="Kim N.-H."/>
            <person name="Lee O.R."/>
            <person name="Lee T.-H."/>
            <person name="Bashyal P."/>
            <person name="Kim T.-S."/>
            <person name="Lee W.-H."/>
            <person name="Kawkins C."/>
            <person name="Kim C.-K."/>
            <person name="Kim J.S."/>
            <person name="Ahn B.O."/>
            <person name="Rhee S.Y."/>
            <person name="Sohng J.K."/>
        </authorList>
    </citation>
    <scope>NUCLEOTIDE SEQUENCE</scope>
    <source>
        <tissue evidence="2">Leaf</tissue>
    </source>
</reference>
<sequence length="177" mass="19849">MGDMKKRGFENLVGGSSHGAGDGDDNKIRRVDNEEGQFQEGHNFYPNTDSRNLEEIIASQGSSQKKAQNVVELEMQVEALQGRIGFLYSQIGAYENKKLSLLNENKAMKLQLIAEEKERVLREVEILKNMEELIKLNGLTRVQADALMQMIGHNSNASSNQAQNGEELRNEAKDKIN</sequence>
<name>A0A834WWR6_9FABA</name>
<comment type="caution">
    <text evidence="2">The sequence shown here is derived from an EMBL/GenBank/DDBJ whole genome shotgun (WGS) entry which is preliminary data.</text>
</comment>
<feature type="compositionally biased region" description="Low complexity" evidence="1">
    <location>
        <begin position="155"/>
        <end position="164"/>
    </location>
</feature>
<keyword evidence="3" id="KW-1185">Reference proteome</keyword>
<evidence type="ECO:0000313" key="3">
    <source>
        <dbReference type="Proteomes" id="UP000634136"/>
    </source>
</evidence>
<feature type="compositionally biased region" description="Basic and acidic residues" evidence="1">
    <location>
        <begin position="166"/>
        <end position="177"/>
    </location>
</feature>
<evidence type="ECO:0000256" key="1">
    <source>
        <dbReference type="SAM" id="MobiDB-lite"/>
    </source>
</evidence>
<protein>
    <submittedName>
        <fullName evidence="2">Basic leucine zipper 34-like</fullName>
    </submittedName>
</protein>
<proteinExistence type="predicted"/>